<dbReference type="InterPro" id="IPR003660">
    <property type="entry name" value="HAMP_dom"/>
</dbReference>
<evidence type="ECO:0000256" key="16">
    <source>
        <dbReference type="SAM" id="Coils"/>
    </source>
</evidence>
<dbReference type="AlphaFoldDB" id="A0A928W3S1"/>
<evidence type="ECO:0000313" key="22">
    <source>
        <dbReference type="Proteomes" id="UP000621799"/>
    </source>
</evidence>
<comment type="subcellular location">
    <subcellularLocation>
        <location evidence="2">Membrane</location>
    </subcellularLocation>
</comment>
<reference evidence="21" key="1">
    <citation type="submission" date="2020-10" db="EMBL/GenBank/DDBJ databases">
        <authorList>
            <person name="Castelo-Branco R."/>
            <person name="Eusebio N."/>
            <person name="Adriana R."/>
            <person name="Vieira A."/>
            <person name="Brugerolle De Fraissinette N."/>
            <person name="Rezende De Castro R."/>
            <person name="Schneider M.P."/>
            <person name="Vasconcelos V."/>
            <person name="Leao P.N."/>
        </authorList>
    </citation>
    <scope>NUCLEOTIDE SEQUENCE</scope>
    <source>
        <strain evidence="21">LEGE 11467</strain>
    </source>
</reference>
<evidence type="ECO:0000256" key="5">
    <source>
        <dbReference type="ARBA" id="ARBA00022553"/>
    </source>
</evidence>
<evidence type="ECO:0000256" key="12">
    <source>
        <dbReference type="ARBA" id="ARBA00023012"/>
    </source>
</evidence>
<dbReference type="Gene3D" id="3.40.50.2300">
    <property type="match status" value="1"/>
</dbReference>
<dbReference type="EC" id="2.7.13.3" evidence="4"/>
<keyword evidence="6" id="KW-0808">Transferase</keyword>
<evidence type="ECO:0000256" key="2">
    <source>
        <dbReference type="ARBA" id="ARBA00004370"/>
    </source>
</evidence>
<evidence type="ECO:0000256" key="17">
    <source>
        <dbReference type="SAM" id="Phobius"/>
    </source>
</evidence>
<dbReference type="InterPro" id="IPR011006">
    <property type="entry name" value="CheY-like_superfamily"/>
</dbReference>
<evidence type="ECO:0000256" key="11">
    <source>
        <dbReference type="ARBA" id="ARBA00022989"/>
    </source>
</evidence>
<evidence type="ECO:0000259" key="19">
    <source>
        <dbReference type="PROSITE" id="PS50110"/>
    </source>
</evidence>
<keyword evidence="5 15" id="KW-0597">Phosphoprotein</keyword>
<keyword evidence="22" id="KW-1185">Reference proteome</keyword>
<evidence type="ECO:0000256" key="3">
    <source>
        <dbReference type="ARBA" id="ARBA00006402"/>
    </source>
</evidence>
<dbReference type="PRINTS" id="PR00344">
    <property type="entry name" value="BCTRLSENSOR"/>
</dbReference>
<feature type="modified residue" description="4-aspartylphosphate" evidence="15">
    <location>
        <position position="775"/>
    </location>
</feature>
<evidence type="ECO:0000256" key="8">
    <source>
        <dbReference type="ARBA" id="ARBA00022741"/>
    </source>
</evidence>
<dbReference type="InterPro" id="IPR003661">
    <property type="entry name" value="HisK_dim/P_dom"/>
</dbReference>
<dbReference type="InterPro" id="IPR007891">
    <property type="entry name" value="CHASE3"/>
</dbReference>
<dbReference type="PROSITE" id="PS50109">
    <property type="entry name" value="HIS_KIN"/>
    <property type="match status" value="1"/>
</dbReference>
<evidence type="ECO:0000259" key="20">
    <source>
        <dbReference type="PROSITE" id="PS50885"/>
    </source>
</evidence>
<dbReference type="EMBL" id="JADEXN010000405">
    <property type="protein sequence ID" value="MBE9042660.1"/>
    <property type="molecule type" value="Genomic_DNA"/>
</dbReference>
<evidence type="ECO:0000256" key="6">
    <source>
        <dbReference type="ARBA" id="ARBA00022679"/>
    </source>
</evidence>
<feature type="domain" description="Response regulatory" evidence="19">
    <location>
        <begin position="726"/>
        <end position="843"/>
    </location>
</feature>
<protein>
    <recommendedName>
        <fullName evidence="14">Circadian input-output histidine kinase CikA</fullName>
        <ecNumber evidence="4">2.7.13.3</ecNumber>
    </recommendedName>
</protein>
<dbReference type="InterPro" id="IPR036890">
    <property type="entry name" value="HATPase_C_sf"/>
</dbReference>
<dbReference type="InterPro" id="IPR036097">
    <property type="entry name" value="HisK_dim/P_sf"/>
</dbReference>
<dbReference type="SMART" id="SM00448">
    <property type="entry name" value="REC"/>
    <property type="match status" value="1"/>
</dbReference>
<keyword evidence="16" id="KW-0175">Coiled coil</keyword>
<dbReference type="SMART" id="SM00304">
    <property type="entry name" value="HAMP"/>
    <property type="match status" value="1"/>
</dbReference>
<evidence type="ECO:0000256" key="7">
    <source>
        <dbReference type="ARBA" id="ARBA00022692"/>
    </source>
</evidence>
<dbReference type="CDD" id="cd00082">
    <property type="entry name" value="HisKA"/>
    <property type="match status" value="1"/>
</dbReference>
<evidence type="ECO:0000313" key="21">
    <source>
        <dbReference type="EMBL" id="MBE9042660.1"/>
    </source>
</evidence>
<keyword evidence="13 17" id="KW-0472">Membrane</keyword>
<dbReference type="FunFam" id="3.30.565.10:FF:000010">
    <property type="entry name" value="Sensor histidine kinase RcsC"/>
    <property type="match status" value="1"/>
</dbReference>
<dbReference type="Pfam" id="PF05227">
    <property type="entry name" value="CHASE3"/>
    <property type="match status" value="1"/>
</dbReference>
<dbReference type="Gene3D" id="6.10.340.10">
    <property type="match status" value="1"/>
</dbReference>
<dbReference type="SUPFAM" id="SSF158472">
    <property type="entry name" value="HAMP domain-like"/>
    <property type="match status" value="1"/>
</dbReference>
<dbReference type="Gene3D" id="1.10.287.130">
    <property type="match status" value="1"/>
</dbReference>
<evidence type="ECO:0000256" key="15">
    <source>
        <dbReference type="PROSITE-ProRule" id="PRU00169"/>
    </source>
</evidence>
<dbReference type="InterPro" id="IPR003594">
    <property type="entry name" value="HATPase_dom"/>
</dbReference>
<feature type="coiled-coil region" evidence="16">
    <location>
        <begin position="399"/>
        <end position="451"/>
    </location>
</feature>
<sequence>MKRHLSPIWQTLKTKFYYLSISRKLDLGFGVLVALTFLVVGRNYLGGALVAAKIDRTQELRVPTALTLAHAQADLLQMSSHVRGYLATGDSEFRHRYQQARQKFEEHLALATEGLQNERLRDLPSPENIQRLQELQEKYQAWKALPEQLFVLRDSGRANQPALRLLEEEGEISISIILSEIDNIIEEQATRSPSLGNTKLLQDMGDFQRSFALSISSLRGYLVTRDPSFRFEYAGYSNRNRQAWEQLLDRRALLSATQQKRLDEIARRRNAFAGLPQKMFDIVEGDRYREDLYVFGTDAEPLAAEMLGLLEEIVISQQSALTAELESGNKSLATAQWQTLLGGLLVVLVVAGMAVLMRRKIAAPIRRLTRATTQIVEGKFDTKAEVESGDEIGTLATSFNQMTDSLKQSRQELENYNRNLEQQVEERTVALAEAKETAEAANRAKSDFLAKMSHDLRTPLNGILGIAQILQDSKAATSREREEIDIIYQSGQHLLDLIDDILDLSKIEAGKMELNSHDCAFPSFLRGIVELCRIRTQEKKIEFHDRIAATLPQMVKVDEKRLRQVLLNLLGNAIKFTDLGRVTLTVNVLNRIEAIAPPPDSTSPNVTSLDGATSSLPMWKIHVQIEDTGVGISPEELDKIFLPFEQVGDNQRRSQGTGLGLAISQKLLEMMGSQLQVRSQRGVGSTFSLTLDLPEAAPDLAMATSPSTKVTLSGFDPELAQKLPLDILLAEDTPVNQKVARRMFQRLGYEIELARDGTEVLEALDRQSYDVIFMDIQMPELDGLETTRRIYQERAPYSRPYIIAMTANAMEGDRDRCLAVGMNDYISKPVKVEAIIQALYQYQNTVMV</sequence>
<keyword evidence="9" id="KW-0418">Kinase</keyword>
<evidence type="ECO:0000256" key="9">
    <source>
        <dbReference type="ARBA" id="ARBA00022777"/>
    </source>
</evidence>
<dbReference type="CDD" id="cd16922">
    <property type="entry name" value="HATPase_EvgS-ArcB-TorS-like"/>
    <property type="match status" value="1"/>
</dbReference>
<evidence type="ECO:0000256" key="4">
    <source>
        <dbReference type="ARBA" id="ARBA00012438"/>
    </source>
</evidence>
<name>A0A928W3S1_9CYAN</name>
<comment type="caution">
    <text evidence="21">The sequence shown here is derived from an EMBL/GenBank/DDBJ whole genome shotgun (WGS) entry which is preliminary data.</text>
</comment>
<dbReference type="SUPFAM" id="SSF55874">
    <property type="entry name" value="ATPase domain of HSP90 chaperone/DNA topoisomerase II/histidine kinase"/>
    <property type="match status" value="1"/>
</dbReference>
<evidence type="ECO:0000256" key="10">
    <source>
        <dbReference type="ARBA" id="ARBA00022840"/>
    </source>
</evidence>
<keyword evidence="11 17" id="KW-1133">Transmembrane helix</keyword>
<organism evidence="21 22">
    <name type="scientific">Zarconia navalis LEGE 11467</name>
    <dbReference type="NCBI Taxonomy" id="1828826"/>
    <lineage>
        <taxon>Bacteria</taxon>
        <taxon>Bacillati</taxon>
        <taxon>Cyanobacteriota</taxon>
        <taxon>Cyanophyceae</taxon>
        <taxon>Oscillatoriophycideae</taxon>
        <taxon>Oscillatoriales</taxon>
        <taxon>Oscillatoriales incertae sedis</taxon>
        <taxon>Zarconia</taxon>
        <taxon>Zarconia navalis</taxon>
    </lineage>
</organism>
<dbReference type="PROSITE" id="PS50110">
    <property type="entry name" value="RESPONSE_REGULATORY"/>
    <property type="match status" value="1"/>
</dbReference>
<evidence type="ECO:0000256" key="13">
    <source>
        <dbReference type="ARBA" id="ARBA00023136"/>
    </source>
</evidence>
<dbReference type="SMART" id="SM00388">
    <property type="entry name" value="HisKA"/>
    <property type="match status" value="1"/>
</dbReference>
<evidence type="ECO:0000259" key="18">
    <source>
        <dbReference type="PROSITE" id="PS50109"/>
    </source>
</evidence>
<keyword evidence="7 17" id="KW-0812">Transmembrane</keyword>
<comment type="similarity">
    <text evidence="3">In the N-terminal section; belongs to the phytochrome family.</text>
</comment>
<comment type="catalytic activity">
    <reaction evidence="1">
        <text>ATP + protein L-histidine = ADP + protein N-phospho-L-histidine.</text>
        <dbReference type="EC" id="2.7.13.3"/>
    </reaction>
</comment>
<dbReference type="GO" id="GO:0005524">
    <property type="term" value="F:ATP binding"/>
    <property type="evidence" value="ECO:0007669"/>
    <property type="project" value="UniProtKB-KW"/>
</dbReference>
<dbReference type="Pfam" id="PF02518">
    <property type="entry name" value="HATPase_c"/>
    <property type="match status" value="1"/>
</dbReference>
<dbReference type="Gene3D" id="3.30.565.10">
    <property type="entry name" value="Histidine kinase-like ATPase, C-terminal domain"/>
    <property type="match status" value="1"/>
</dbReference>
<keyword evidence="8" id="KW-0547">Nucleotide-binding</keyword>
<dbReference type="Pfam" id="PF00512">
    <property type="entry name" value="HisKA"/>
    <property type="match status" value="1"/>
</dbReference>
<dbReference type="SUPFAM" id="SSF47384">
    <property type="entry name" value="Homodimeric domain of signal transducing histidine kinase"/>
    <property type="match status" value="1"/>
</dbReference>
<dbReference type="RefSeq" id="WP_264322810.1">
    <property type="nucleotide sequence ID" value="NZ_JADEXN010000405.1"/>
</dbReference>
<evidence type="ECO:0000256" key="14">
    <source>
        <dbReference type="ARBA" id="ARBA00074306"/>
    </source>
</evidence>
<dbReference type="Pfam" id="PF00672">
    <property type="entry name" value="HAMP"/>
    <property type="match status" value="1"/>
</dbReference>
<gene>
    <name evidence="21" type="ORF">IQ235_18015</name>
</gene>
<dbReference type="InterPro" id="IPR005467">
    <property type="entry name" value="His_kinase_dom"/>
</dbReference>
<dbReference type="FunFam" id="1.10.287.130:FF:000004">
    <property type="entry name" value="Ethylene receptor 1"/>
    <property type="match status" value="1"/>
</dbReference>
<feature type="domain" description="Histidine kinase" evidence="18">
    <location>
        <begin position="451"/>
        <end position="695"/>
    </location>
</feature>
<dbReference type="Pfam" id="PF00072">
    <property type="entry name" value="Response_reg"/>
    <property type="match status" value="1"/>
</dbReference>
<dbReference type="InterPro" id="IPR004358">
    <property type="entry name" value="Sig_transdc_His_kin-like_C"/>
</dbReference>
<accession>A0A928W3S1</accession>
<dbReference type="GO" id="GO:0016020">
    <property type="term" value="C:membrane"/>
    <property type="evidence" value="ECO:0007669"/>
    <property type="project" value="UniProtKB-SubCell"/>
</dbReference>
<dbReference type="InterPro" id="IPR001789">
    <property type="entry name" value="Sig_transdc_resp-reg_receiver"/>
</dbReference>
<keyword evidence="10" id="KW-0067">ATP-binding</keyword>
<keyword evidence="12" id="KW-0902">Two-component regulatory system</keyword>
<dbReference type="SMART" id="SM00387">
    <property type="entry name" value="HATPase_c"/>
    <property type="match status" value="1"/>
</dbReference>
<dbReference type="CDD" id="cd06225">
    <property type="entry name" value="HAMP"/>
    <property type="match status" value="1"/>
</dbReference>
<dbReference type="PANTHER" id="PTHR45339">
    <property type="entry name" value="HYBRID SIGNAL TRANSDUCTION HISTIDINE KINASE J"/>
    <property type="match status" value="1"/>
</dbReference>
<dbReference type="GO" id="GO:0000155">
    <property type="term" value="F:phosphorelay sensor kinase activity"/>
    <property type="evidence" value="ECO:0007669"/>
    <property type="project" value="InterPro"/>
</dbReference>
<dbReference type="PROSITE" id="PS50885">
    <property type="entry name" value="HAMP"/>
    <property type="match status" value="1"/>
</dbReference>
<dbReference type="Proteomes" id="UP000621799">
    <property type="component" value="Unassembled WGS sequence"/>
</dbReference>
<dbReference type="CDD" id="cd17546">
    <property type="entry name" value="REC_hyHK_CKI1_RcsC-like"/>
    <property type="match status" value="1"/>
</dbReference>
<dbReference type="SUPFAM" id="SSF52172">
    <property type="entry name" value="CheY-like"/>
    <property type="match status" value="1"/>
</dbReference>
<feature type="transmembrane region" description="Helical" evidence="17">
    <location>
        <begin position="337"/>
        <end position="357"/>
    </location>
</feature>
<proteinExistence type="inferred from homology"/>
<dbReference type="PANTHER" id="PTHR45339:SF1">
    <property type="entry name" value="HYBRID SIGNAL TRANSDUCTION HISTIDINE KINASE J"/>
    <property type="match status" value="1"/>
</dbReference>
<evidence type="ECO:0000256" key="1">
    <source>
        <dbReference type="ARBA" id="ARBA00000085"/>
    </source>
</evidence>
<feature type="domain" description="HAMP" evidence="20">
    <location>
        <begin position="359"/>
        <end position="411"/>
    </location>
</feature>